<reference evidence="2 3" key="1">
    <citation type="submission" date="2019-02" db="EMBL/GenBank/DDBJ databases">
        <title>Genome sequencing of the rare red list fungi Antrodiella citrinella (Flaviporus citrinellus).</title>
        <authorList>
            <person name="Buettner E."/>
            <person name="Kellner H."/>
        </authorList>
    </citation>
    <scope>NUCLEOTIDE SEQUENCE [LARGE SCALE GENOMIC DNA]</scope>
    <source>
        <strain evidence="2 3">DSM 108506</strain>
    </source>
</reference>
<feature type="region of interest" description="Disordered" evidence="1">
    <location>
        <begin position="315"/>
        <end position="386"/>
    </location>
</feature>
<evidence type="ECO:0000313" key="2">
    <source>
        <dbReference type="EMBL" id="THH28225.1"/>
    </source>
</evidence>
<feature type="region of interest" description="Disordered" evidence="1">
    <location>
        <begin position="177"/>
        <end position="200"/>
    </location>
</feature>
<name>A0A4S4MR58_9APHY</name>
<feature type="compositionally biased region" description="Low complexity" evidence="1">
    <location>
        <begin position="186"/>
        <end position="200"/>
    </location>
</feature>
<protein>
    <recommendedName>
        <fullName evidence="4">DUF5745 domain-containing protein</fullName>
    </recommendedName>
</protein>
<keyword evidence="3" id="KW-1185">Reference proteome</keyword>
<dbReference type="Proteomes" id="UP000308730">
    <property type="component" value="Unassembled WGS sequence"/>
</dbReference>
<feature type="compositionally biased region" description="Low complexity" evidence="1">
    <location>
        <begin position="353"/>
        <end position="368"/>
    </location>
</feature>
<dbReference type="OrthoDB" id="2596754at2759"/>
<comment type="caution">
    <text evidence="2">The sequence shown here is derived from an EMBL/GenBank/DDBJ whole genome shotgun (WGS) entry which is preliminary data.</text>
</comment>
<feature type="region of interest" description="Disordered" evidence="1">
    <location>
        <begin position="252"/>
        <end position="300"/>
    </location>
</feature>
<dbReference type="EMBL" id="SGPM01000193">
    <property type="protein sequence ID" value="THH28225.1"/>
    <property type="molecule type" value="Genomic_DNA"/>
</dbReference>
<evidence type="ECO:0000313" key="3">
    <source>
        <dbReference type="Proteomes" id="UP000308730"/>
    </source>
</evidence>
<evidence type="ECO:0000256" key="1">
    <source>
        <dbReference type="SAM" id="MobiDB-lite"/>
    </source>
</evidence>
<evidence type="ECO:0008006" key="4">
    <source>
        <dbReference type="Google" id="ProtNLM"/>
    </source>
</evidence>
<gene>
    <name evidence="2" type="ORF">EUX98_g5972</name>
</gene>
<organism evidence="2 3">
    <name type="scientific">Antrodiella citrinella</name>
    <dbReference type="NCBI Taxonomy" id="2447956"/>
    <lineage>
        <taxon>Eukaryota</taxon>
        <taxon>Fungi</taxon>
        <taxon>Dikarya</taxon>
        <taxon>Basidiomycota</taxon>
        <taxon>Agaricomycotina</taxon>
        <taxon>Agaricomycetes</taxon>
        <taxon>Polyporales</taxon>
        <taxon>Steccherinaceae</taxon>
        <taxon>Antrodiella</taxon>
    </lineage>
</organism>
<sequence>MSDPNTSVDPVDVDKLVGTLNDLLVNLGIPIPIDTPLDLTPSLLLAVLETILQSRLPISPAVRKSRDLQSKVQAMKIFLGVLESDVLGEDVGLSDVDPRKLAEGEWDEVVFVGELLCWLGKKHEIIPVVPDTNARASGSRQQEKQWDVSKARHTTAVDVGVRTPSPTTHSTATTIRDSLLSVPRQSDTSMTTMSSDSPSLSVLDLFDTHSSPILEHMSRIRRGTVTPPPRGAAQCIHEHELEVQEPSFMNMVGHSTSIGEDSDSDGDITTQPPHTPRSFRRCSSDEDERTPKRATPVRYSGWISEADEELEIRSFEESRRKPHSHSRTPPLLARSTQSDPDTRERFDLYAGVTSTSTPRRPSASRTPSGLGRRTPSGHIVNRHTSNEHTLALFNERARLMTELASVRSAPRQRVPQR</sequence>
<accession>A0A4S4MR58</accession>
<dbReference type="AlphaFoldDB" id="A0A4S4MR58"/>
<proteinExistence type="predicted"/>